<dbReference type="EMBL" id="GIBP01003658">
    <property type="protein sequence ID" value="NDV32627.1"/>
    <property type="molecule type" value="Transcribed_RNA"/>
</dbReference>
<dbReference type="AlphaFoldDB" id="A0A6B2L6Y6"/>
<dbReference type="Pfam" id="PF00621">
    <property type="entry name" value="RhoGEF"/>
    <property type="match status" value="1"/>
</dbReference>
<dbReference type="Gene3D" id="1.20.900.10">
    <property type="entry name" value="Dbl homology (DH) domain"/>
    <property type="match status" value="1"/>
</dbReference>
<dbReference type="GO" id="GO:0005085">
    <property type="term" value="F:guanyl-nucleotide exchange factor activity"/>
    <property type="evidence" value="ECO:0007669"/>
    <property type="project" value="InterPro"/>
</dbReference>
<organism evidence="2">
    <name type="scientific">Arcella intermedia</name>
    <dbReference type="NCBI Taxonomy" id="1963864"/>
    <lineage>
        <taxon>Eukaryota</taxon>
        <taxon>Amoebozoa</taxon>
        <taxon>Tubulinea</taxon>
        <taxon>Elardia</taxon>
        <taxon>Arcellinida</taxon>
        <taxon>Sphaerothecina</taxon>
        <taxon>Arcellidae</taxon>
        <taxon>Arcella</taxon>
    </lineage>
</organism>
<dbReference type="SUPFAM" id="SSF48065">
    <property type="entry name" value="DBL homology domain (DH-domain)"/>
    <property type="match status" value="1"/>
</dbReference>
<sequence>MKSLEIQNPWIGHRIDHTLMSFLNTEKEFDLFFSHTEVVLPEDCSKRDRVAFEVLSSETTYLKMLQSCVVTYVSPIEHYLTGLAKKCLEVIKQRISEVLNFFKSFRNIVNVNSVLLGLLKTRFANWRSSEKLGDILLAITPFLKVYGPYSVDYHSVVEILEVLKNDIPQFASILTKGFDHPLAKKQTIQNLLITPVQRIPRYALLLKELVQQTPSYHIDYQLVVKAKEQIEELAKSIDDSIEQAEARKRCLLIQNKIITKWKSTNLPLESLVDPQRKFLGEAVVHQSNGFIKKKKILYLFNDMLLCTKEKNNSTKLVVEHTCFLNDLSFSHSNAVISLQLPVNRDSINYFFAGPTEKQDFLAKIQKAQSSLPLRLKQ</sequence>
<dbReference type="GO" id="GO:0005737">
    <property type="term" value="C:cytoplasm"/>
    <property type="evidence" value="ECO:0007669"/>
    <property type="project" value="TreeGrafter"/>
</dbReference>
<dbReference type="InterPro" id="IPR051092">
    <property type="entry name" value="FYVE_RhoGEF_PH"/>
</dbReference>
<dbReference type="PANTHER" id="PTHR12673">
    <property type="entry name" value="FACIOGENITAL DYSPLASIA PROTEIN"/>
    <property type="match status" value="1"/>
</dbReference>
<dbReference type="PANTHER" id="PTHR12673:SF159">
    <property type="entry name" value="LD03170P"/>
    <property type="match status" value="1"/>
</dbReference>
<dbReference type="Gene3D" id="2.30.29.30">
    <property type="entry name" value="Pleckstrin-homology domain (PH domain)/Phosphotyrosine-binding domain (PTB)"/>
    <property type="match status" value="1"/>
</dbReference>
<name>A0A6B2L6Y6_9EUKA</name>
<dbReference type="PROSITE" id="PS50010">
    <property type="entry name" value="DH_2"/>
    <property type="match status" value="1"/>
</dbReference>
<dbReference type="InterPro" id="IPR000219">
    <property type="entry name" value="DH_dom"/>
</dbReference>
<proteinExistence type="predicted"/>
<reference evidence="2" key="1">
    <citation type="journal article" date="2020" name="J. Eukaryot. Microbiol.">
        <title>De novo Sequencing, Assembly and Annotation of the Transcriptome for the Free-Living Testate Amoeba Arcella intermedia.</title>
        <authorList>
            <person name="Ribeiro G.M."/>
            <person name="Porfirio-Sousa A.L."/>
            <person name="Maurer-Alcala X.X."/>
            <person name="Katz L.A."/>
            <person name="Lahr D.J.G."/>
        </authorList>
    </citation>
    <scope>NUCLEOTIDE SEQUENCE</scope>
</reference>
<dbReference type="SMART" id="SM00325">
    <property type="entry name" value="RhoGEF"/>
    <property type="match status" value="1"/>
</dbReference>
<dbReference type="InterPro" id="IPR011993">
    <property type="entry name" value="PH-like_dom_sf"/>
</dbReference>
<protein>
    <recommendedName>
        <fullName evidence="1">DH domain-containing protein</fullName>
    </recommendedName>
</protein>
<dbReference type="InterPro" id="IPR035899">
    <property type="entry name" value="DBL_dom_sf"/>
</dbReference>
<accession>A0A6B2L6Y6</accession>
<dbReference type="CDD" id="cd00160">
    <property type="entry name" value="RhoGEF"/>
    <property type="match status" value="1"/>
</dbReference>
<evidence type="ECO:0000313" key="2">
    <source>
        <dbReference type="EMBL" id="NDV32627.1"/>
    </source>
</evidence>
<dbReference type="SUPFAM" id="SSF50729">
    <property type="entry name" value="PH domain-like"/>
    <property type="match status" value="1"/>
</dbReference>
<feature type="domain" description="DH" evidence="1">
    <location>
        <begin position="46"/>
        <end position="240"/>
    </location>
</feature>
<evidence type="ECO:0000259" key="1">
    <source>
        <dbReference type="PROSITE" id="PS50010"/>
    </source>
</evidence>